<evidence type="ECO:0008006" key="3">
    <source>
        <dbReference type="Google" id="ProtNLM"/>
    </source>
</evidence>
<evidence type="ECO:0000313" key="2">
    <source>
        <dbReference type="Proteomes" id="UP001058458"/>
    </source>
</evidence>
<dbReference type="Proteomes" id="UP001058458">
    <property type="component" value="Chromosome"/>
</dbReference>
<dbReference type="SUPFAM" id="SSF55718">
    <property type="entry name" value="SCP-like"/>
    <property type="match status" value="1"/>
</dbReference>
<name>A0AB38QWF9_PARTM</name>
<reference evidence="1" key="1">
    <citation type="submission" date="2020-10" db="EMBL/GenBank/DDBJ databases">
        <authorList>
            <person name="Delgado J.A."/>
            <person name="Gonzalez J.M."/>
        </authorList>
    </citation>
    <scope>NUCLEOTIDE SEQUENCE</scope>
    <source>
        <strain evidence="1">23.6</strain>
    </source>
</reference>
<dbReference type="AlphaFoldDB" id="A0AB38QWF9"/>
<gene>
    <name evidence="1" type="ORF">IMI45_16115</name>
</gene>
<proteinExistence type="predicted"/>
<dbReference type="RefSeq" id="WP_256833226.1">
    <property type="nucleotide sequence ID" value="NZ_CP063414.1"/>
</dbReference>
<evidence type="ECO:0000313" key="1">
    <source>
        <dbReference type="EMBL" id="UOE75814.1"/>
    </source>
</evidence>
<accession>A0AB38QWF9</accession>
<protein>
    <recommendedName>
        <fullName evidence="3">SCP2 domain-containing protein</fullName>
    </recommendedName>
</protein>
<dbReference type="Gene3D" id="3.30.1050.10">
    <property type="entry name" value="SCP2 sterol-binding domain"/>
    <property type="match status" value="1"/>
</dbReference>
<sequence length="142" mass="16101">MLLFKDERELYSVLGGFFEEIAESEEAKKMIASVEVSEGYDAFVQYVFHKPEGKITWAEGDGKLKVICGDNDLRPELVFEQTADVANTFWLGKLDLQQALARQQIKVKGPLANALKVLPQLDTIYPAYREYLKKLGREDLLG</sequence>
<dbReference type="InterPro" id="IPR036527">
    <property type="entry name" value="SCP2_sterol-bd_dom_sf"/>
</dbReference>
<organism evidence="1 2">
    <name type="scientific">Parageobacillus thermoglucosidasius</name>
    <name type="common">Geobacillus thermoglucosidasius</name>
    <dbReference type="NCBI Taxonomy" id="1426"/>
    <lineage>
        <taxon>Bacteria</taxon>
        <taxon>Bacillati</taxon>
        <taxon>Bacillota</taxon>
        <taxon>Bacilli</taxon>
        <taxon>Bacillales</taxon>
        <taxon>Anoxybacillaceae</taxon>
        <taxon>Parageobacillus</taxon>
    </lineage>
</organism>
<dbReference type="EMBL" id="CP063414">
    <property type="protein sequence ID" value="UOE75814.1"/>
    <property type="molecule type" value="Genomic_DNA"/>
</dbReference>